<dbReference type="PANTHER" id="PTHR43818">
    <property type="entry name" value="BCDNA.GH03377"/>
    <property type="match status" value="1"/>
</dbReference>
<protein>
    <submittedName>
        <fullName evidence="4">Putative dehydrogenase</fullName>
    </submittedName>
</protein>
<keyword evidence="1" id="KW-0560">Oxidoreductase</keyword>
<feature type="domain" description="Gal80p-like C-terminal" evidence="3">
    <location>
        <begin position="130"/>
        <end position="270"/>
    </location>
</feature>
<dbReference type="AlphaFoldDB" id="A0A652YIB1"/>
<organism evidence="4">
    <name type="scientific">Nocardia globerula</name>
    <dbReference type="NCBI Taxonomy" id="1818"/>
    <lineage>
        <taxon>Bacteria</taxon>
        <taxon>Bacillati</taxon>
        <taxon>Actinomycetota</taxon>
        <taxon>Actinomycetes</taxon>
        <taxon>Mycobacteriales</taxon>
        <taxon>Nocardiaceae</taxon>
        <taxon>Nocardia</taxon>
    </lineage>
</organism>
<dbReference type="Gene3D" id="3.40.50.720">
    <property type="entry name" value="NAD(P)-binding Rossmann-like Domain"/>
    <property type="match status" value="1"/>
</dbReference>
<dbReference type="EMBL" id="VNIQ01000013">
    <property type="protein sequence ID" value="TYQ00704.1"/>
    <property type="molecule type" value="Genomic_DNA"/>
</dbReference>
<dbReference type="InterPro" id="IPR050463">
    <property type="entry name" value="Gfo/Idh/MocA_oxidrdct_glycsds"/>
</dbReference>
<evidence type="ECO:0000256" key="1">
    <source>
        <dbReference type="ARBA" id="ARBA00023002"/>
    </source>
</evidence>
<dbReference type="Gene3D" id="3.30.360.10">
    <property type="entry name" value="Dihydrodipicolinate Reductase, domain 2"/>
    <property type="match status" value="1"/>
</dbReference>
<name>A0A652YIB1_NOCGL</name>
<sequence>MTVRVGVVGLSATGSWASYAHLPALRAVEGFEVRALATSSPESAQAAAEAYGVPLAFSSVEELARCDEVDLVVVAVKVPHHRELVLEALSAEKPVLCEWPLANGVAEAAELASAAEGKHAYVGFQGTAAPAVRYLQDLIADGFVGELVSTSLIATAGPWGGPVGNRTEYLLDKSNGATLLSIVFGHLVDSFSYIVGDLADLNATTGIRRPTVLNTDSGEFVTATAEDEIVVTGTLTNGAIASLHLRGMNDHSSKLIWEINGTEGHLRIDGTGGTLANPVTIRGARGDDVLSELPVPDGYDHHADLVGSPAHAVAHAYDRLRLDLNGGSKQAPDFAHGLLRHRLLDAIERAAETGSRQCIQGQ</sequence>
<dbReference type="PANTHER" id="PTHR43818:SF11">
    <property type="entry name" value="BCDNA.GH03377"/>
    <property type="match status" value="1"/>
</dbReference>
<dbReference type="SUPFAM" id="SSF51735">
    <property type="entry name" value="NAD(P)-binding Rossmann-fold domains"/>
    <property type="match status" value="1"/>
</dbReference>
<reference evidence="4" key="1">
    <citation type="submission" date="2019-07" db="EMBL/GenBank/DDBJ databases">
        <title>Genomic Encyclopedia of Type Strains, Phase IV (KMG-IV): sequencing the most valuable type-strain genomes for metagenomic binning, comparative biology and taxonomic classification.</title>
        <authorList>
            <person name="Goeker M."/>
        </authorList>
    </citation>
    <scope>NUCLEOTIDE SEQUENCE</scope>
    <source>
        <strain evidence="4">DSM 44596</strain>
    </source>
</reference>
<evidence type="ECO:0000313" key="4">
    <source>
        <dbReference type="EMBL" id="TYQ00704.1"/>
    </source>
</evidence>
<evidence type="ECO:0000259" key="2">
    <source>
        <dbReference type="Pfam" id="PF01408"/>
    </source>
</evidence>
<dbReference type="InterPro" id="IPR000683">
    <property type="entry name" value="Gfo/Idh/MocA-like_OxRdtase_N"/>
</dbReference>
<accession>A0A652YIB1</accession>
<evidence type="ECO:0000259" key="3">
    <source>
        <dbReference type="Pfam" id="PF22685"/>
    </source>
</evidence>
<dbReference type="InterPro" id="IPR055080">
    <property type="entry name" value="Gal80p-like_C"/>
</dbReference>
<dbReference type="InterPro" id="IPR036291">
    <property type="entry name" value="NAD(P)-bd_dom_sf"/>
</dbReference>
<dbReference type="Pfam" id="PF01408">
    <property type="entry name" value="GFO_IDH_MocA"/>
    <property type="match status" value="1"/>
</dbReference>
<comment type="caution">
    <text evidence="4">The sequence shown here is derived from an EMBL/GenBank/DDBJ whole genome shotgun (WGS) entry which is preliminary data.</text>
</comment>
<dbReference type="GO" id="GO:0016491">
    <property type="term" value="F:oxidoreductase activity"/>
    <property type="evidence" value="ECO:0007669"/>
    <property type="project" value="UniProtKB-KW"/>
</dbReference>
<feature type="domain" description="Gfo/Idh/MocA-like oxidoreductase N-terminal" evidence="2">
    <location>
        <begin position="3"/>
        <end position="122"/>
    </location>
</feature>
<dbReference type="Pfam" id="PF22685">
    <property type="entry name" value="Gal80p_C-like"/>
    <property type="match status" value="1"/>
</dbReference>
<gene>
    <name evidence="4" type="ORF">FNL38_11370</name>
</gene>
<proteinExistence type="predicted"/>
<dbReference type="SUPFAM" id="SSF55347">
    <property type="entry name" value="Glyceraldehyde-3-phosphate dehydrogenase-like, C-terminal domain"/>
    <property type="match status" value="1"/>
</dbReference>
<dbReference type="GO" id="GO:0000166">
    <property type="term" value="F:nucleotide binding"/>
    <property type="evidence" value="ECO:0007669"/>
    <property type="project" value="InterPro"/>
</dbReference>